<evidence type="ECO:0000256" key="1">
    <source>
        <dbReference type="ARBA" id="ARBA00022801"/>
    </source>
</evidence>
<dbReference type="PANTHER" id="PTHR11079:SF149">
    <property type="entry name" value="TRNA-SPECIFIC ADENOSINE DEAMINASE 2"/>
    <property type="match status" value="1"/>
</dbReference>
<dbReference type="Proteomes" id="UP000054560">
    <property type="component" value="Unassembled WGS sequence"/>
</dbReference>
<reference evidence="3 4" key="1">
    <citation type="submission" date="2011-02" db="EMBL/GenBank/DDBJ databases">
        <title>The Genome Sequence of Sphaeroforma arctica JP610.</title>
        <authorList>
            <consortium name="The Broad Institute Genome Sequencing Platform"/>
            <person name="Russ C."/>
            <person name="Cuomo C."/>
            <person name="Young S.K."/>
            <person name="Zeng Q."/>
            <person name="Gargeya S."/>
            <person name="Alvarado L."/>
            <person name="Berlin A."/>
            <person name="Chapman S.B."/>
            <person name="Chen Z."/>
            <person name="Freedman E."/>
            <person name="Gellesch M."/>
            <person name="Goldberg J."/>
            <person name="Griggs A."/>
            <person name="Gujja S."/>
            <person name="Heilman E."/>
            <person name="Heiman D."/>
            <person name="Howarth C."/>
            <person name="Mehta T."/>
            <person name="Neiman D."/>
            <person name="Pearson M."/>
            <person name="Roberts A."/>
            <person name="Saif S."/>
            <person name="Shea T."/>
            <person name="Shenoy N."/>
            <person name="Sisk P."/>
            <person name="Stolte C."/>
            <person name="Sykes S."/>
            <person name="White J."/>
            <person name="Yandava C."/>
            <person name="Burger G."/>
            <person name="Gray M.W."/>
            <person name="Holland P.W.H."/>
            <person name="King N."/>
            <person name="Lang F.B.F."/>
            <person name="Roger A.J."/>
            <person name="Ruiz-Trillo I."/>
            <person name="Haas B."/>
            <person name="Nusbaum C."/>
            <person name="Birren B."/>
        </authorList>
    </citation>
    <scope>NUCLEOTIDE SEQUENCE [LARGE SCALE GENOMIC DNA]</scope>
    <source>
        <strain evidence="3 4">JP610</strain>
    </source>
</reference>
<dbReference type="InterPro" id="IPR016193">
    <property type="entry name" value="Cytidine_deaminase-like"/>
</dbReference>
<feature type="domain" description="CMP/dCMP-type deaminase" evidence="2">
    <location>
        <begin position="4"/>
        <end position="136"/>
    </location>
</feature>
<keyword evidence="4" id="KW-1185">Reference proteome</keyword>
<accession>A0A0L0FZN9</accession>
<dbReference type="SUPFAM" id="SSF53927">
    <property type="entry name" value="Cytidine deaminase-like"/>
    <property type="match status" value="1"/>
</dbReference>
<dbReference type="OrthoDB" id="408702at2759"/>
<dbReference type="PANTHER" id="PTHR11079">
    <property type="entry name" value="CYTOSINE DEAMINASE FAMILY MEMBER"/>
    <property type="match status" value="1"/>
</dbReference>
<organism evidence="3 4">
    <name type="scientific">Sphaeroforma arctica JP610</name>
    <dbReference type="NCBI Taxonomy" id="667725"/>
    <lineage>
        <taxon>Eukaryota</taxon>
        <taxon>Ichthyosporea</taxon>
        <taxon>Ichthyophonida</taxon>
        <taxon>Sphaeroforma</taxon>
    </lineage>
</organism>
<evidence type="ECO:0000259" key="2">
    <source>
        <dbReference type="PROSITE" id="PS51747"/>
    </source>
</evidence>
<dbReference type="Gene3D" id="3.40.140.10">
    <property type="entry name" value="Cytidine Deaminase, domain 2"/>
    <property type="match status" value="2"/>
</dbReference>
<dbReference type="GeneID" id="25905913"/>
<evidence type="ECO:0000313" key="3">
    <source>
        <dbReference type="EMBL" id="KNC82317.1"/>
    </source>
</evidence>
<dbReference type="Pfam" id="PF00383">
    <property type="entry name" value="dCMP_cyt_deam_1"/>
    <property type="match status" value="1"/>
</dbReference>
<dbReference type="PROSITE" id="PS51747">
    <property type="entry name" value="CYT_DCMP_DEAMINASES_2"/>
    <property type="match status" value="1"/>
</dbReference>
<dbReference type="eggNOG" id="KOG1018">
    <property type="taxonomic scope" value="Eukaryota"/>
</dbReference>
<dbReference type="STRING" id="667725.A0A0L0FZN9"/>
<dbReference type="InterPro" id="IPR002125">
    <property type="entry name" value="CMP_dCMP_dom"/>
</dbReference>
<proteinExistence type="predicted"/>
<dbReference type="EMBL" id="KQ241938">
    <property type="protein sequence ID" value="KNC82317.1"/>
    <property type="molecule type" value="Genomic_DNA"/>
</dbReference>
<dbReference type="GO" id="GO:0005634">
    <property type="term" value="C:nucleus"/>
    <property type="evidence" value="ECO:0007669"/>
    <property type="project" value="TreeGrafter"/>
</dbReference>
<name>A0A0L0FZN9_9EUKA</name>
<dbReference type="RefSeq" id="XP_014156219.1">
    <property type="nucleotide sequence ID" value="XM_014300744.1"/>
</dbReference>
<evidence type="ECO:0000313" key="4">
    <source>
        <dbReference type="Proteomes" id="UP000054560"/>
    </source>
</evidence>
<sequence length="149" mass="16275">MEGGYDKAFMAAAIEMAEEALKAGEVPVGCVIVHKGRIVGRGRNYTNVTKNATKHAEFIAIEQQVYYGCVNGRFGGSESIYRLLDDDFNVASSVAAPVSSEFSIQHEAGALRPVPFEGGFQSEECIELLKGFYRIENPTAPQPINKDNR</sequence>
<dbReference type="GO" id="GO:0052717">
    <property type="term" value="F:tRNA-specific adenosine-34 deaminase activity"/>
    <property type="evidence" value="ECO:0007669"/>
    <property type="project" value="TreeGrafter"/>
</dbReference>
<dbReference type="AlphaFoldDB" id="A0A0L0FZN9"/>
<protein>
    <recommendedName>
        <fullName evidence="2">CMP/dCMP-type deaminase domain-containing protein</fullName>
    </recommendedName>
</protein>
<dbReference type="GO" id="GO:0002100">
    <property type="term" value="P:tRNA wobble adenosine to inosine editing"/>
    <property type="evidence" value="ECO:0007669"/>
    <property type="project" value="TreeGrafter"/>
</dbReference>
<dbReference type="GO" id="GO:0005737">
    <property type="term" value="C:cytoplasm"/>
    <property type="evidence" value="ECO:0007669"/>
    <property type="project" value="TreeGrafter"/>
</dbReference>
<keyword evidence="1" id="KW-0378">Hydrolase</keyword>
<gene>
    <name evidence="3" type="ORF">SARC_05409</name>
</gene>